<evidence type="ECO:0000259" key="1">
    <source>
        <dbReference type="Pfam" id="PF13524"/>
    </source>
</evidence>
<organism evidence="2 3">
    <name type="scientific">Amnibacterium kyonggiense</name>
    <dbReference type="NCBI Taxonomy" id="595671"/>
    <lineage>
        <taxon>Bacteria</taxon>
        <taxon>Bacillati</taxon>
        <taxon>Actinomycetota</taxon>
        <taxon>Actinomycetes</taxon>
        <taxon>Micrococcales</taxon>
        <taxon>Microbacteriaceae</taxon>
        <taxon>Amnibacterium</taxon>
    </lineage>
</organism>
<comment type="caution">
    <text evidence="2">The sequence shown here is derived from an EMBL/GenBank/DDBJ whole genome shotgun (WGS) entry which is preliminary data.</text>
</comment>
<dbReference type="GO" id="GO:0016740">
    <property type="term" value="F:transferase activity"/>
    <property type="evidence" value="ECO:0007669"/>
    <property type="project" value="UniProtKB-KW"/>
</dbReference>
<name>A0A4R7FH00_9MICO</name>
<sequence>MKILMVGVLRPGSNGLSLADGFRDAGAKVTEVDLSDLSYPRRGTRSWAELKWLRRHGSRAAMEFSLRLRRQSLDRFDLLVAVKCVNFPQEPLLEFNADKRVHVSFDDLGNPENVSDAYLRHEPYWDAIVTTKSYNVPEIRSRGGVPIFINNAYDPRLHFSDLPLSARRFDIGFIGARRRDRADLVRVMHTHFAEKAIIYGPGWRSERSSLVEVRPATGAAGFVKAAESFKASLVLLNSDNRDLQTARTFEAAAAGNLVLAKDTPEHREIYSVNEAVFFNTPSDLADLTARMDQDPTWAQRVATAGHDRVVGGNNAYFHRAMQIISEI</sequence>
<dbReference type="AlphaFoldDB" id="A0A4R7FH00"/>
<dbReference type="InterPro" id="IPR055259">
    <property type="entry name" value="YkvP/CgeB_Glyco_trans-like"/>
</dbReference>
<dbReference type="OrthoDB" id="110463at2"/>
<protein>
    <submittedName>
        <fullName evidence="2">Glycosyl transferase family 1</fullName>
    </submittedName>
</protein>
<keyword evidence="3" id="KW-1185">Reference proteome</keyword>
<gene>
    <name evidence="2" type="ORF">CLV52_3432</name>
</gene>
<feature type="domain" description="Spore protein YkvP/CgeB glycosyl transferase-like" evidence="1">
    <location>
        <begin position="183"/>
        <end position="324"/>
    </location>
</feature>
<dbReference type="Pfam" id="PF13524">
    <property type="entry name" value="Glyco_trans_1_2"/>
    <property type="match status" value="1"/>
</dbReference>
<reference evidence="2 3" key="1">
    <citation type="submission" date="2019-03" db="EMBL/GenBank/DDBJ databases">
        <title>Genomic Encyclopedia of Archaeal and Bacterial Type Strains, Phase II (KMG-II): from individual species to whole genera.</title>
        <authorList>
            <person name="Goeker M."/>
        </authorList>
    </citation>
    <scope>NUCLEOTIDE SEQUENCE [LARGE SCALE GENOMIC DNA]</scope>
    <source>
        <strain evidence="2 3">DSM 24782</strain>
    </source>
</reference>
<accession>A0A4R7FH00</accession>
<proteinExistence type="predicted"/>
<dbReference type="Proteomes" id="UP000295344">
    <property type="component" value="Unassembled WGS sequence"/>
</dbReference>
<dbReference type="SUPFAM" id="SSF53756">
    <property type="entry name" value="UDP-Glycosyltransferase/glycogen phosphorylase"/>
    <property type="match status" value="1"/>
</dbReference>
<dbReference type="EMBL" id="SOAM01000004">
    <property type="protein sequence ID" value="TDS74910.1"/>
    <property type="molecule type" value="Genomic_DNA"/>
</dbReference>
<keyword evidence="2" id="KW-0808">Transferase</keyword>
<evidence type="ECO:0000313" key="3">
    <source>
        <dbReference type="Proteomes" id="UP000295344"/>
    </source>
</evidence>
<evidence type="ECO:0000313" key="2">
    <source>
        <dbReference type="EMBL" id="TDS74910.1"/>
    </source>
</evidence>